<keyword evidence="4" id="KW-0547">Nucleotide-binding</keyword>
<keyword evidence="5 11" id="KW-0067">ATP-binding</keyword>
<evidence type="ECO:0000256" key="5">
    <source>
        <dbReference type="ARBA" id="ARBA00022840"/>
    </source>
</evidence>
<dbReference type="GO" id="GO:0005524">
    <property type="term" value="F:ATP binding"/>
    <property type="evidence" value="ECO:0007669"/>
    <property type="project" value="UniProtKB-KW"/>
</dbReference>
<proteinExistence type="predicted"/>
<dbReference type="GO" id="GO:0005886">
    <property type="term" value="C:plasma membrane"/>
    <property type="evidence" value="ECO:0007669"/>
    <property type="project" value="UniProtKB-SubCell"/>
</dbReference>
<dbReference type="PROSITE" id="PS50929">
    <property type="entry name" value="ABC_TM1F"/>
    <property type="match status" value="1"/>
</dbReference>
<name>A0A2M8RVK9_9PAST</name>
<dbReference type="CDD" id="cd03223">
    <property type="entry name" value="ABCD_peroxisomal_ALDP"/>
    <property type="match status" value="1"/>
</dbReference>
<evidence type="ECO:0000256" key="2">
    <source>
        <dbReference type="ARBA" id="ARBA00022448"/>
    </source>
</evidence>
<dbReference type="InterPro" id="IPR011527">
    <property type="entry name" value="ABC1_TM_dom"/>
</dbReference>
<dbReference type="InterPro" id="IPR025662">
    <property type="entry name" value="Sigma_54_int_dom_ATP-bd_1"/>
</dbReference>
<evidence type="ECO:0000256" key="6">
    <source>
        <dbReference type="ARBA" id="ARBA00022989"/>
    </source>
</evidence>
<dbReference type="InterPro" id="IPR036640">
    <property type="entry name" value="ABC1_TM_sf"/>
</dbReference>
<gene>
    <name evidence="11" type="ORF">CVP04_06085</name>
</gene>
<dbReference type="GO" id="GO:0016887">
    <property type="term" value="F:ATP hydrolysis activity"/>
    <property type="evidence" value="ECO:0007669"/>
    <property type="project" value="InterPro"/>
</dbReference>
<feature type="domain" description="ABC transporter" evidence="9">
    <location>
        <begin position="391"/>
        <end position="598"/>
    </location>
</feature>
<dbReference type="AlphaFoldDB" id="A0A2M8RVK9"/>
<dbReference type="OrthoDB" id="9810134at2"/>
<feature type="transmembrane region" description="Helical" evidence="8">
    <location>
        <begin position="177"/>
        <end position="198"/>
    </location>
</feature>
<keyword evidence="6 8" id="KW-1133">Transmembrane helix</keyword>
<dbReference type="GO" id="GO:0140359">
    <property type="term" value="F:ABC-type transporter activity"/>
    <property type="evidence" value="ECO:0007669"/>
    <property type="project" value="InterPro"/>
</dbReference>
<evidence type="ECO:0000313" key="12">
    <source>
        <dbReference type="Proteomes" id="UP000230282"/>
    </source>
</evidence>
<evidence type="ECO:0000313" key="11">
    <source>
        <dbReference type="EMBL" id="PJG82929.1"/>
    </source>
</evidence>
<evidence type="ECO:0000256" key="8">
    <source>
        <dbReference type="SAM" id="Phobius"/>
    </source>
</evidence>
<feature type="transmembrane region" description="Helical" evidence="8">
    <location>
        <begin position="103"/>
        <end position="123"/>
    </location>
</feature>
<dbReference type="SMART" id="SM00382">
    <property type="entry name" value="AAA"/>
    <property type="match status" value="1"/>
</dbReference>
<keyword evidence="7 8" id="KW-0472">Membrane</keyword>
<reference evidence="11 12" key="1">
    <citation type="submission" date="2017-11" db="EMBL/GenBank/DDBJ databases">
        <title>Reclassification of Bisgaard taxon 5 as Caviibacterium pharyngocola gen. nov., sp. nov.</title>
        <authorList>
            <person name="Christensen H."/>
        </authorList>
    </citation>
    <scope>NUCLEOTIDE SEQUENCE [LARGE SCALE GENOMIC DNA]</scope>
    <source>
        <strain evidence="11 12">7_3</strain>
    </source>
</reference>
<dbReference type="Pfam" id="PF00005">
    <property type="entry name" value="ABC_tran"/>
    <property type="match status" value="1"/>
</dbReference>
<evidence type="ECO:0000256" key="3">
    <source>
        <dbReference type="ARBA" id="ARBA00022692"/>
    </source>
</evidence>
<dbReference type="PROSITE" id="PS50893">
    <property type="entry name" value="ABC_TRANSPORTER_2"/>
    <property type="match status" value="1"/>
</dbReference>
<dbReference type="InterPro" id="IPR003439">
    <property type="entry name" value="ABC_transporter-like_ATP-bd"/>
</dbReference>
<evidence type="ECO:0000256" key="7">
    <source>
        <dbReference type="ARBA" id="ARBA00023136"/>
    </source>
</evidence>
<dbReference type="Proteomes" id="UP000230282">
    <property type="component" value="Unassembled WGS sequence"/>
</dbReference>
<comment type="subcellular location">
    <subcellularLocation>
        <location evidence="1">Cell membrane</location>
        <topology evidence="1">Multi-pass membrane protein</topology>
    </subcellularLocation>
</comment>
<protein>
    <submittedName>
        <fullName evidence="11">ABC transporter ATP-binding protein</fullName>
    </submittedName>
</protein>
<evidence type="ECO:0000259" key="10">
    <source>
        <dbReference type="PROSITE" id="PS50929"/>
    </source>
</evidence>
<dbReference type="PROSITE" id="PS00675">
    <property type="entry name" value="SIGMA54_INTERACT_1"/>
    <property type="match status" value="1"/>
</dbReference>
<evidence type="ECO:0000259" key="9">
    <source>
        <dbReference type="PROSITE" id="PS50893"/>
    </source>
</evidence>
<dbReference type="PANTHER" id="PTHR11384">
    <property type="entry name" value="ATP-BINDING CASSETTE, SUB-FAMILY D MEMBER"/>
    <property type="match status" value="1"/>
</dbReference>
<feature type="transmembrane region" description="Helical" evidence="8">
    <location>
        <begin position="297"/>
        <end position="317"/>
    </location>
</feature>
<dbReference type="SUPFAM" id="SSF52540">
    <property type="entry name" value="P-loop containing nucleoside triphosphate hydrolases"/>
    <property type="match status" value="1"/>
</dbReference>
<evidence type="ECO:0000256" key="4">
    <source>
        <dbReference type="ARBA" id="ARBA00022741"/>
    </source>
</evidence>
<dbReference type="PANTHER" id="PTHR11384:SF59">
    <property type="entry name" value="LYSOSOMAL COBALAMIN TRANSPORTER ABCD4"/>
    <property type="match status" value="1"/>
</dbReference>
<dbReference type="Pfam" id="PF06472">
    <property type="entry name" value="ABC_membrane_2"/>
    <property type="match status" value="1"/>
</dbReference>
<comment type="caution">
    <text evidence="11">The sequence shown here is derived from an EMBL/GenBank/DDBJ whole genome shotgun (WGS) entry which is preliminary data.</text>
</comment>
<dbReference type="SUPFAM" id="SSF90123">
    <property type="entry name" value="ABC transporter transmembrane region"/>
    <property type="match status" value="1"/>
</dbReference>
<dbReference type="InterPro" id="IPR027417">
    <property type="entry name" value="P-loop_NTPase"/>
</dbReference>
<dbReference type="InterPro" id="IPR003593">
    <property type="entry name" value="AAA+_ATPase"/>
</dbReference>
<dbReference type="Gene3D" id="1.20.1560.10">
    <property type="entry name" value="ABC transporter type 1, transmembrane domain"/>
    <property type="match status" value="1"/>
</dbReference>
<feature type="transmembrane region" description="Helical" evidence="8">
    <location>
        <begin position="12"/>
        <end position="33"/>
    </location>
</feature>
<organism evidence="11 12">
    <name type="scientific">Caviibacterium pharyngocola</name>
    <dbReference type="NCBI Taxonomy" id="28159"/>
    <lineage>
        <taxon>Bacteria</taxon>
        <taxon>Pseudomonadati</taxon>
        <taxon>Pseudomonadota</taxon>
        <taxon>Gammaproteobacteria</taxon>
        <taxon>Pasteurellales</taxon>
        <taxon>Pasteurellaceae</taxon>
        <taxon>Caviibacterium</taxon>
    </lineage>
</organism>
<keyword evidence="2" id="KW-0813">Transport</keyword>
<keyword evidence="12" id="KW-1185">Reference proteome</keyword>
<keyword evidence="3 8" id="KW-0812">Transmembrane</keyword>
<accession>A0A2M8RVK9</accession>
<evidence type="ECO:0000256" key="1">
    <source>
        <dbReference type="ARBA" id="ARBA00004651"/>
    </source>
</evidence>
<feature type="transmembrane region" description="Helical" evidence="8">
    <location>
        <begin position="210"/>
        <end position="231"/>
    </location>
</feature>
<feature type="transmembrane region" description="Helical" evidence="8">
    <location>
        <begin position="61"/>
        <end position="83"/>
    </location>
</feature>
<dbReference type="Gene3D" id="3.40.50.300">
    <property type="entry name" value="P-loop containing nucleotide triphosphate hydrolases"/>
    <property type="match status" value="1"/>
</dbReference>
<dbReference type="InterPro" id="IPR050835">
    <property type="entry name" value="ABC_transporter_sub-D"/>
</dbReference>
<dbReference type="EMBL" id="PHGZ01000013">
    <property type="protein sequence ID" value="PJG82929.1"/>
    <property type="molecule type" value="Genomic_DNA"/>
</dbReference>
<feature type="domain" description="ABC transmembrane type-1" evidence="10">
    <location>
        <begin position="62"/>
        <end position="358"/>
    </location>
</feature>
<dbReference type="PROSITE" id="PS00211">
    <property type="entry name" value="ABC_TRANSPORTER_1"/>
    <property type="match status" value="1"/>
</dbReference>
<dbReference type="InterPro" id="IPR017871">
    <property type="entry name" value="ABC_transporter-like_CS"/>
</dbReference>
<dbReference type="RefSeq" id="WP_100296620.1">
    <property type="nucleotide sequence ID" value="NZ_PHGZ01000013.1"/>
</dbReference>
<sequence>MSWSEELLTSLLWIIKSLAITAVVFSLVLCILVRTTRWGHQFWLLAQSYISPKQGLRPISYFLVIVFFNLLSVRLDILFSNWYNAMYSALQEMNAAVFWQQMILFSALATVHVINVLLTYYLTQRFTIQWRIRLNADMLDKWTTDQAYYKTHFLPNQLDNPDQRIQQDVQSYVSSSLGFATGVISSSVSLVAFTLILWDLSGPMTIGGIEIPHMMVFLVFIYVLISSVLAFKIGRPLISLNFANERLNANYRYALMRLKEYAESIAFYRGEKMEKSALLRQFDSIIKNIWQIVYRTLKLSGFNLVVSQVSVIFPFIIQATRYFSQQIKLGDLIQTAQAFGKVQSALSFYRNSYDDFTAYRAVLDRLTGFHTAINAANQPSNVTMCDSADQVVFKHLNIKTPDGTTLIQDLNLTLLRGTSLLIQGQSGVGKTTLLRTVAGLWPYSEGSVTRAQNSALFLSQRPYLPQGRLIDALYYPDVTPSQPDLAAAEQVIRQVNLGHLADKLMQESDWSATLSLGEQQRLAFARLLLHKPAVAFLDEATASMDEGLEDAMYRLLKQALPDTTIISVGHRSTLHSHHQQHLRIHADKSWELIENGNLS</sequence>